<dbReference type="GO" id="GO:0016846">
    <property type="term" value="F:carbon-sulfur lyase activity"/>
    <property type="evidence" value="ECO:0007669"/>
    <property type="project" value="InterPro"/>
</dbReference>
<sequence length="135" mass="14527">MLEGGCHCGAVRYKTDGKVEHHALCHCLDCRKSAGAPAVSWCLVPTDSLTITGETRAYASSEHGRRSFCVACGTGLFYANEVIFPGMTDIQGATLDDPDALPIQVQIQTAERIGWMATLDQIPAFDRYPPIGPDA</sequence>
<reference evidence="6 7" key="1">
    <citation type="submission" date="2020-08" db="EMBL/GenBank/DDBJ databases">
        <title>Genomic Encyclopedia of Type Strains, Phase IV (KMG-IV): sequencing the most valuable type-strain genomes for metagenomic binning, comparative biology and taxonomic classification.</title>
        <authorList>
            <person name="Goeker M."/>
        </authorList>
    </citation>
    <scope>NUCLEOTIDE SEQUENCE [LARGE SCALE GENOMIC DNA]</scope>
    <source>
        <strain evidence="6 7">DSM 24448</strain>
    </source>
</reference>
<keyword evidence="2" id="KW-0479">Metal-binding</keyword>
<dbReference type="OrthoDB" id="9807246at2"/>
<dbReference type="RefSeq" id="WP_123286515.1">
    <property type="nucleotide sequence ID" value="NZ_JACIJB010000001.1"/>
</dbReference>
<dbReference type="PANTHER" id="PTHR33337:SF40">
    <property type="entry name" value="CENP-V_GFA DOMAIN-CONTAINING PROTEIN-RELATED"/>
    <property type="match status" value="1"/>
</dbReference>
<dbReference type="SUPFAM" id="SSF51316">
    <property type="entry name" value="Mss4-like"/>
    <property type="match status" value="1"/>
</dbReference>
<dbReference type="InterPro" id="IPR011057">
    <property type="entry name" value="Mss4-like_sf"/>
</dbReference>
<evidence type="ECO:0000259" key="5">
    <source>
        <dbReference type="PROSITE" id="PS51891"/>
    </source>
</evidence>
<name>A0A7W9A164_9CAUL</name>
<organism evidence="6 7">
    <name type="scientific">Brevundimonas halotolerans</name>
    <dbReference type="NCBI Taxonomy" id="69670"/>
    <lineage>
        <taxon>Bacteria</taxon>
        <taxon>Pseudomonadati</taxon>
        <taxon>Pseudomonadota</taxon>
        <taxon>Alphaproteobacteria</taxon>
        <taxon>Caulobacterales</taxon>
        <taxon>Caulobacteraceae</taxon>
        <taxon>Brevundimonas</taxon>
    </lineage>
</organism>
<dbReference type="PROSITE" id="PS51891">
    <property type="entry name" value="CENP_V_GFA"/>
    <property type="match status" value="1"/>
</dbReference>
<evidence type="ECO:0000313" key="7">
    <source>
        <dbReference type="Proteomes" id="UP000548978"/>
    </source>
</evidence>
<evidence type="ECO:0000256" key="2">
    <source>
        <dbReference type="ARBA" id="ARBA00022723"/>
    </source>
</evidence>
<protein>
    <recommendedName>
        <fullName evidence="5">CENP-V/GFA domain-containing protein</fullName>
    </recommendedName>
</protein>
<evidence type="ECO:0000256" key="1">
    <source>
        <dbReference type="ARBA" id="ARBA00005495"/>
    </source>
</evidence>
<dbReference type="PANTHER" id="PTHR33337">
    <property type="entry name" value="GFA DOMAIN-CONTAINING PROTEIN"/>
    <property type="match status" value="1"/>
</dbReference>
<dbReference type="AlphaFoldDB" id="A0A7W9A164"/>
<accession>A0A7W9A164</accession>
<dbReference type="Pfam" id="PF04828">
    <property type="entry name" value="GFA"/>
    <property type="match status" value="1"/>
</dbReference>
<proteinExistence type="inferred from homology"/>
<keyword evidence="7" id="KW-1185">Reference proteome</keyword>
<comment type="caution">
    <text evidence="6">The sequence shown here is derived from an EMBL/GenBank/DDBJ whole genome shotgun (WGS) entry which is preliminary data.</text>
</comment>
<gene>
    <name evidence="6" type="ORF">FHS65_000235</name>
</gene>
<evidence type="ECO:0000256" key="3">
    <source>
        <dbReference type="ARBA" id="ARBA00022833"/>
    </source>
</evidence>
<dbReference type="GO" id="GO:0046872">
    <property type="term" value="F:metal ion binding"/>
    <property type="evidence" value="ECO:0007669"/>
    <property type="project" value="UniProtKB-KW"/>
</dbReference>
<dbReference type="Proteomes" id="UP000548978">
    <property type="component" value="Unassembled WGS sequence"/>
</dbReference>
<dbReference type="Gene3D" id="3.90.1590.10">
    <property type="entry name" value="glutathione-dependent formaldehyde- activating enzyme (gfa)"/>
    <property type="match status" value="1"/>
</dbReference>
<keyword evidence="3" id="KW-0862">Zinc</keyword>
<feature type="domain" description="CENP-V/GFA" evidence="5">
    <location>
        <begin position="2"/>
        <end position="116"/>
    </location>
</feature>
<dbReference type="InterPro" id="IPR006913">
    <property type="entry name" value="CENP-V/GFA"/>
</dbReference>
<evidence type="ECO:0000313" key="6">
    <source>
        <dbReference type="EMBL" id="MBB5659517.1"/>
    </source>
</evidence>
<dbReference type="EMBL" id="JACIJB010000001">
    <property type="protein sequence ID" value="MBB5659517.1"/>
    <property type="molecule type" value="Genomic_DNA"/>
</dbReference>
<evidence type="ECO:0000256" key="4">
    <source>
        <dbReference type="ARBA" id="ARBA00023239"/>
    </source>
</evidence>
<comment type="similarity">
    <text evidence="1">Belongs to the Gfa family.</text>
</comment>
<keyword evidence="4" id="KW-0456">Lyase</keyword>